<dbReference type="SUPFAM" id="SSF53597">
    <property type="entry name" value="Dihydrofolate reductase-like"/>
    <property type="match status" value="1"/>
</dbReference>
<feature type="domain" description="CMP/dCMP-type deaminase" evidence="19">
    <location>
        <begin position="30"/>
        <end position="153"/>
    </location>
</feature>
<dbReference type="EC" id="3.5.4.26" evidence="15"/>
<evidence type="ECO:0000256" key="18">
    <source>
        <dbReference type="PIRSR" id="PIRSR006769-3"/>
    </source>
</evidence>
<evidence type="ECO:0000256" key="14">
    <source>
        <dbReference type="ARBA" id="ARBA00049886"/>
    </source>
</evidence>
<dbReference type="InterPro" id="IPR002734">
    <property type="entry name" value="RibDG_C"/>
</dbReference>
<reference evidence="20" key="1">
    <citation type="submission" date="2012-11" db="EMBL/GenBank/DDBJ databases">
        <title>Dependencies among metagenomic species, viruses, plasmids and units of genetic variation.</title>
        <authorList>
            <person name="Nielsen H.B."/>
            <person name="Almeida M."/>
            <person name="Juncker A.S."/>
            <person name="Rasmussen S."/>
            <person name="Li J."/>
            <person name="Sunagawa S."/>
            <person name="Plichta D."/>
            <person name="Gautier L."/>
            <person name="Le Chatelier E."/>
            <person name="Peletier E."/>
            <person name="Bonde I."/>
            <person name="Nielsen T."/>
            <person name="Manichanh C."/>
            <person name="Arumugam M."/>
            <person name="Batto J."/>
            <person name="Santos M.B.Q.D."/>
            <person name="Blom N."/>
            <person name="Borruel N."/>
            <person name="Burgdorf K.S."/>
            <person name="Boumezbeur F."/>
            <person name="Casellas F."/>
            <person name="Dore J."/>
            <person name="Guarner F."/>
            <person name="Hansen T."/>
            <person name="Hildebrand F."/>
            <person name="Kaas R.S."/>
            <person name="Kennedy S."/>
            <person name="Kristiansen K."/>
            <person name="Kultima J.R."/>
            <person name="Leonard P."/>
            <person name="Levenez F."/>
            <person name="Lund O."/>
            <person name="Moumen B."/>
            <person name="Le Paslier D."/>
            <person name="Pons N."/>
            <person name="Pedersen O."/>
            <person name="Prifti E."/>
            <person name="Qin J."/>
            <person name="Raes J."/>
            <person name="Tap J."/>
            <person name="Tims S."/>
            <person name="Ussery D.W."/>
            <person name="Yamada T."/>
            <person name="MetaHit consortium"/>
            <person name="Renault P."/>
            <person name="Sicheritz-Ponten T."/>
            <person name="Bork P."/>
            <person name="Wang J."/>
            <person name="Brunak S."/>
            <person name="Ehrlich S.D."/>
        </authorList>
    </citation>
    <scope>NUCLEOTIDE SEQUENCE [LARGE SCALE GENOMIC DNA]</scope>
</reference>
<dbReference type="PROSITE" id="PS00903">
    <property type="entry name" value="CYT_DCMP_DEAMINASES_1"/>
    <property type="match status" value="1"/>
</dbReference>
<evidence type="ECO:0000256" key="6">
    <source>
        <dbReference type="ARBA" id="ARBA00022619"/>
    </source>
</evidence>
<dbReference type="Pfam" id="PF00383">
    <property type="entry name" value="dCMP_cyt_deam_1"/>
    <property type="match status" value="1"/>
</dbReference>
<dbReference type="HOGENOM" id="CLU_036590_1_2_9"/>
<evidence type="ECO:0000256" key="11">
    <source>
        <dbReference type="ARBA" id="ARBA00023002"/>
    </source>
</evidence>
<comment type="function">
    <text evidence="1 15">Converts 2,5-diamino-6-(ribosylamino)-4(3h)-pyrimidinone 5'-phosphate into 5-amino-6-(ribosylamino)-2,4(1h,3h)-pyrimidinedione 5'-phosphate.</text>
</comment>
<evidence type="ECO:0000256" key="10">
    <source>
        <dbReference type="ARBA" id="ARBA00022857"/>
    </source>
</evidence>
<comment type="pathway">
    <text evidence="3 15">Cofactor biosynthesis; riboflavin biosynthesis; 5-amino-6-(D-ribitylamino)uracil from GTP: step 3/4.</text>
</comment>
<dbReference type="SUPFAM" id="SSF53927">
    <property type="entry name" value="Cytidine deaminase-like"/>
    <property type="match status" value="1"/>
</dbReference>
<evidence type="ECO:0000256" key="4">
    <source>
        <dbReference type="ARBA" id="ARBA00005259"/>
    </source>
</evidence>
<dbReference type="Pfam" id="PF01872">
    <property type="entry name" value="RibD_C"/>
    <property type="match status" value="1"/>
</dbReference>
<evidence type="ECO:0000256" key="7">
    <source>
        <dbReference type="ARBA" id="ARBA00022723"/>
    </source>
</evidence>
<dbReference type="GO" id="GO:0008835">
    <property type="term" value="F:diaminohydroxyphosphoribosylaminopyrimidine deaminase activity"/>
    <property type="evidence" value="ECO:0007669"/>
    <property type="project" value="UniProtKB-EC"/>
</dbReference>
<comment type="cofactor">
    <cofactor evidence="15 18">
        <name>Zn(2+)</name>
        <dbReference type="ChEBI" id="CHEBI:29105"/>
    </cofactor>
    <text evidence="15 18">Binds 1 zinc ion.</text>
</comment>
<comment type="similarity">
    <text evidence="5 15">In the C-terminal section; belongs to the HTP reductase family.</text>
</comment>
<dbReference type="Gene3D" id="3.40.140.10">
    <property type="entry name" value="Cytidine Deaminase, domain 2"/>
    <property type="match status" value="1"/>
</dbReference>
<evidence type="ECO:0000256" key="2">
    <source>
        <dbReference type="ARBA" id="ARBA00004882"/>
    </source>
</evidence>
<dbReference type="InterPro" id="IPR002125">
    <property type="entry name" value="CMP_dCMP_dom"/>
</dbReference>
<organism evidence="20">
    <name type="scientific">Phascolarctobacterium succinatutens CAG:287</name>
    <dbReference type="NCBI Taxonomy" id="1263101"/>
    <lineage>
        <taxon>Bacteria</taxon>
        <taxon>Bacillati</taxon>
        <taxon>Bacillota</taxon>
        <taxon>Negativicutes</taxon>
        <taxon>Acidaminococcales</taxon>
        <taxon>Acidaminococcaceae</taxon>
        <taxon>Phascolarctobacterium</taxon>
    </lineage>
</organism>
<feature type="binding site" evidence="17">
    <location>
        <position position="214"/>
    </location>
    <ligand>
        <name>substrate</name>
    </ligand>
</feature>
<evidence type="ECO:0000256" key="17">
    <source>
        <dbReference type="PIRSR" id="PIRSR006769-2"/>
    </source>
</evidence>
<evidence type="ECO:0000259" key="19">
    <source>
        <dbReference type="PROSITE" id="PS51747"/>
    </source>
</evidence>
<keyword evidence="12" id="KW-0511">Multifunctional enzyme</keyword>
<evidence type="ECO:0000256" key="16">
    <source>
        <dbReference type="PIRSR" id="PIRSR006769-1"/>
    </source>
</evidence>
<dbReference type="CDD" id="cd01284">
    <property type="entry name" value="Riboflavin_deaminase-reductase"/>
    <property type="match status" value="1"/>
</dbReference>
<keyword evidence="9 15" id="KW-0862">Zinc</keyword>
<keyword evidence="10 15" id="KW-0521">NADP</keyword>
<dbReference type="GO" id="GO:0009231">
    <property type="term" value="P:riboflavin biosynthetic process"/>
    <property type="evidence" value="ECO:0007669"/>
    <property type="project" value="UniProtKB-UniPathway"/>
</dbReference>
<proteinExistence type="inferred from homology"/>
<feature type="active site" description="Proton donor" evidence="16">
    <location>
        <position position="82"/>
    </location>
</feature>
<evidence type="ECO:0000256" key="13">
    <source>
        <dbReference type="ARBA" id="ARBA00049861"/>
    </source>
</evidence>
<evidence type="ECO:0000256" key="5">
    <source>
        <dbReference type="ARBA" id="ARBA00007417"/>
    </source>
</evidence>
<comment type="similarity">
    <text evidence="4 15">In the N-terminal section; belongs to the cytidine and deoxycytidylate deaminase family.</text>
</comment>
<feature type="binding site" evidence="17">
    <location>
        <position position="200"/>
    </location>
    <ligand>
        <name>NADP(+)</name>
        <dbReference type="ChEBI" id="CHEBI:58349"/>
    </ligand>
</feature>
<dbReference type="FunFam" id="3.40.140.10:FF:000025">
    <property type="entry name" value="Riboflavin biosynthesis protein RibD"/>
    <property type="match status" value="1"/>
</dbReference>
<feature type="binding site" evidence="17">
    <location>
        <position position="237"/>
    </location>
    <ligand>
        <name>substrate</name>
    </ligand>
</feature>
<dbReference type="PROSITE" id="PS51747">
    <property type="entry name" value="CYT_DCMP_DEAMINASES_2"/>
    <property type="match status" value="1"/>
</dbReference>
<dbReference type="EC" id="1.1.1.193" evidence="15"/>
<accession>R6WUY4</accession>
<dbReference type="GO" id="GO:0008703">
    <property type="term" value="F:5-amino-6-(5-phosphoribosylamino)uracil reductase activity"/>
    <property type="evidence" value="ECO:0007669"/>
    <property type="project" value="UniProtKB-EC"/>
</dbReference>
<evidence type="ECO:0000256" key="3">
    <source>
        <dbReference type="ARBA" id="ARBA00004910"/>
    </source>
</evidence>
<feature type="binding site" evidence="17">
    <location>
        <position position="226"/>
    </location>
    <ligand>
        <name>NADP(+)</name>
        <dbReference type="ChEBI" id="CHEBI:58349"/>
    </ligand>
</feature>
<feature type="binding site" evidence="18">
    <location>
        <position position="114"/>
    </location>
    <ligand>
        <name>Zn(2+)</name>
        <dbReference type="ChEBI" id="CHEBI:29105"/>
        <note>catalytic</note>
    </ligand>
</feature>
<feature type="binding site" evidence="17">
    <location>
        <position position="184"/>
    </location>
    <ligand>
        <name>NADP(+)</name>
        <dbReference type="ChEBI" id="CHEBI:58349"/>
    </ligand>
</feature>
<dbReference type="PIRSF" id="PIRSF006769">
    <property type="entry name" value="RibD"/>
    <property type="match status" value="1"/>
</dbReference>
<dbReference type="InterPro" id="IPR016192">
    <property type="entry name" value="APOBEC/CMP_deaminase_Zn-bd"/>
</dbReference>
<feature type="binding site" evidence="17">
    <location>
        <begin position="324"/>
        <end position="330"/>
    </location>
    <ligand>
        <name>NADP(+)</name>
        <dbReference type="ChEBI" id="CHEBI:58349"/>
    </ligand>
</feature>
<dbReference type="InterPro" id="IPR004794">
    <property type="entry name" value="Eubact_RibD"/>
</dbReference>
<sequence length="403" mass="42801">MAKLYFLPHKGSLGLYAVFILLEGDILARMTDEAYMQRALELALQAEGNTSPNPMVGCVIVDAEGNIVGEGYHHKAGEPHAEVNALAEAKQMAQGATAYVTLEPCAHYGRTGPCCVALARAGIGKVVVACLDPNPKVAGQGLEYLRLQGIEVVTGVCEKEAQRLNERFFTWITKQRPFITLKYAMTLDGKIATATGDSKWITGEEARTYAHRLRKQHDAVLVGIGTVLEDDPELTTRLVRGKNPVRVVLDSSLKISLMAAVLNPLADTIIFTGLDSDIVKAEALAALPNVEVVRLPLADGVLPVAQVVQALAERGITSLLVEGGSAIHGAFFDAGLADRVCAFVAPKLIGGAAALPPVGGAGSSLVETGWQLDEVEVEKLGSDVLITGLVPELDKQELPKEAE</sequence>
<evidence type="ECO:0000256" key="9">
    <source>
        <dbReference type="ARBA" id="ARBA00022833"/>
    </source>
</evidence>
<dbReference type="AlphaFoldDB" id="R6WUY4"/>
<keyword evidence="11 15" id="KW-0560">Oxidoreductase</keyword>
<keyword evidence="7 15" id="KW-0479">Metal-binding</keyword>
<evidence type="ECO:0000313" key="20">
    <source>
        <dbReference type="EMBL" id="CDD13110.1"/>
    </source>
</evidence>
<protein>
    <recommendedName>
        <fullName evidence="15">Riboflavin biosynthesis protein RibD</fullName>
    </recommendedName>
    <domain>
        <recommendedName>
            <fullName evidence="15">Diaminohydroxyphosphoribosylaminopyrimidine deaminase</fullName>
            <shortName evidence="15">DRAP deaminase</shortName>
            <ecNumber evidence="15">3.5.4.26</ecNumber>
        </recommendedName>
        <alternativeName>
            <fullName evidence="15">Riboflavin-specific deaminase</fullName>
        </alternativeName>
    </domain>
    <domain>
        <recommendedName>
            <fullName evidence="15">5-amino-6-(5-phosphoribosylamino)uracil reductase</fullName>
            <ecNumber evidence="15">1.1.1.193</ecNumber>
        </recommendedName>
        <alternativeName>
            <fullName evidence="15">HTP reductase</fullName>
        </alternativeName>
    </domain>
</protein>
<comment type="catalytic activity">
    <reaction evidence="14 15">
        <text>2,5-diamino-6-hydroxy-4-(5-phosphoribosylamino)-pyrimidine + H2O + H(+) = 5-amino-6-(5-phospho-D-ribosylamino)uracil + NH4(+)</text>
        <dbReference type="Rhea" id="RHEA:21868"/>
        <dbReference type="ChEBI" id="CHEBI:15377"/>
        <dbReference type="ChEBI" id="CHEBI:15378"/>
        <dbReference type="ChEBI" id="CHEBI:28938"/>
        <dbReference type="ChEBI" id="CHEBI:58453"/>
        <dbReference type="ChEBI" id="CHEBI:58614"/>
        <dbReference type="EC" id="3.5.4.26"/>
    </reaction>
</comment>
<evidence type="ECO:0000256" key="8">
    <source>
        <dbReference type="ARBA" id="ARBA00022801"/>
    </source>
</evidence>
<feature type="binding site" evidence="17">
    <location>
        <position position="234"/>
    </location>
    <ligand>
        <name>substrate</name>
    </ligand>
</feature>
<dbReference type="InterPro" id="IPR050765">
    <property type="entry name" value="Riboflavin_Biosynth_HTPR"/>
</dbReference>
<evidence type="ECO:0000256" key="15">
    <source>
        <dbReference type="PIRNR" id="PIRNR006769"/>
    </source>
</evidence>
<dbReference type="NCBIfam" id="TIGR00326">
    <property type="entry name" value="eubact_ribD"/>
    <property type="match status" value="1"/>
</dbReference>
<dbReference type="GO" id="GO:0050661">
    <property type="term" value="F:NADP binding"/>
    <property type="evidence" value="ECO:0007669"/>
    <property type="project" value="InterPro"/>
</dbReference>
<dbReference type="InterPro" id="IPR016193">
    <property type="entry name" value="Cytidine_deaminase-like"/>
</dbReference>
<dbReference type="GO" id="GO:0008270">
    <property type="term" value="F:zinc ion binding"/>
    <property type="evidence" value="ECO:0007669"/>
    <property type="project" value="InterPro"/>
</dbReference>
<feature type="binding site" evidence="18">
    <location>
        <position position="80"/>
    </location>
    <ligand>
        <name>Zn(2+)</name>
        <dbReference type="ChEBI" id="CHEBI:29105"/>
        <note>catalytic</note>
    </ligand>
</feature>
<dbReference type="InterPro" id="IPR024072">
    <property type="entry name" value="DHFR-like_dom_sf"/>
</dbReference>
<dbReference type="EMBL" id="CBGL010000145">
    <property type="protein sequence ID" value="CDD13110.1"/>
    <property type="molecule type" value="Genomic_DNA"/>
</dbReference>
<keyword evidence="6 15" id="KW-0686">Riboflavin biosynthesis</keyword>
<comment type="pathway">
    <text evidence="2 15">Cofactor biosynthesis; riboflavin biosynthesis; 5-amino-6-(D-ribitylamino)uracil from GTP: step 2/4.</text>
</comment>
<dbReference type="Gene3D" id="3.40.430.10">
    <property type="entry name" value="Dihydrofolate Reductase, subunit A"/>
    <property type="match status" value="1"/>
</dbReference>
<feature type="binding site" evidence="17">
    <location>
        <position position="322"/>
    </location>
    <ligand>
        <name>substrate</name>
    </ligand>
</feature>
<evidence type="ECO:0000256" key="12">
    <source>
        <dbReference type="ARBA" id="ARBA00023268"/>
    </source>
</evidence>
<feature type="binding site" evidence="17">
    <location>
        <position position="198"/>
    </location>
    <ligand>
        <name>substrate</name>
    </ligand>
</feature>
<comment type="catalytic activity">
    <reaction evidence="13 15">
        <text>5-amino-6-(5-phospho-D-ribitylamino)uracil + NADP(+) = 5-amino-6-(5-phospho-D-ribosylamino)uracil + NADPH + H(+)</text>
        <dbReference type="Rhea" id="RHEA:17845"/>
        <dbReference type="ChEBI" id="CHEBI:15378"/>
        <dbReference type="ChEBI" id="CHEBI:57783"/>
        <dbReference type="ChEBI" id="CHEBI:58349"/>
        <dbReference type="ChEBI" id="CHEBI:58421"/>
        <dbReference type="ChEBI" id="CHEBI:58453"/>
        <dbReference type="EC" id="1.1.1.193"/>
    </reaction>
</comment>
<dbReference type="PANTHER" id="PTHR38011:SF7">
    <property type="entry name" value="2,5-DIAMINO-6-RIBOSYLAMINO-4(3H)-PYRIMIDINONE 5'-PHOSPHATE REDUCTASE"/>
    <property type="match status" value="1"/>
</dbReference>
<keyword evidence="8 15" id="KW-0378">Hydrolase</keyword>
<evidence type="ECO:0000256" key="1">
    <source>
        <dbReference type="ARBA" id="ARBA00002151"/>
    </source>
</evidence>
<feature type="binding site" evidence="17">
    <location>
        <position position="251"/>
    </location>
    <ligand>
        <name>NADP(+)</name>
        <dbReference type="ChEBI" id="CHEBI:58349"/>
    </ligand>
</feature>
<name>R6WUY4_9FIRM</name>
<feature type="binding site" evidence="17">
    <location>
        <position position="230"/>
    </location>
    <ligand>
        <name>NADP(+)</name>
        <dbReference type="ChEBI" id="CHEBI:58349"/>
    </ligand>
</feature>
<dbReference type="Proteomes" id="UP000014937">
    <property type="component" value="Unassembled WGS sequence"/>
</dbReference>
<dbReference type="UniPathway" id="UPA00275">
    <property type="reaction ID" value="UER00401"/>
</dbReference>
<gene>
    <name evidence="20" type="ORF">BN587_01422</name>
</gene>
<dbReference type="PANTHER" id="PTHR38011">
    <property type="entry name" value="DIHYDROFOLATE REDUCTASE FAMILY PROTEIN (AFU_ORTHOLOGUE AFUA_8G06820)"/>
    <property type="match status" value="1"/>
</dbReference>
<feature type="binding site" evidence="18">
    <location>
        <position position="105"/>
    </location>
    <ligand>
        <name>Zn(2+)</name>
        <dbReference type="ChEBI" id="CHEBI:29105"/>
        <note>catalytic</note>
    </ligand>
</feature>
<comment type="caution">
    <text evidence="20">The sequence shown here is derived from an EMBL/GenBank/DDBJ whole genome shotgun (WGS) entry which is preliminary data.</text>
</comment>
<dbReference type="InterPro" id="IPR011549">
    <property type="entry name" value="RibD_C"/>
</dbReference>
<dbReference type="NCBIfam" id="TIGR00227">
    <property type="entry name" value="ribD_Cterm"/>
    <property type="match status" value="1"/>
</dbReference>